<dbReference type="AlphaFoldDB" id="A0A3E2HS42"/>
<accession>A0A3E2HS42</accession>
<keyword evidence="2" id="KW-0479">Metal-binding</keyword>
<evidence type="ECO:0000313" key="8">
    <source>
        <dbReference type="Proteomes" id="UP000258309"/>
    </source>
</evidence>
<dbReference type="PANTHER" id="PTHR40626:SF1">
    <property type="entry name" value="TRANSCRIPTION FACTOR WITH C2H2 AND ZN(2)-CYS(6) DNA BINDING DOMAIN (EUROFUNG)"/>
    <property type="match status" value="1"/>
</dbReference>
<evidence type="ECO:0000256" key="6">
    <source>
        <dbReference type="ARBA" id="ARBA00023242"/>
    </source>
</evidence>
<evidence type="ECO:0000256" key="2">
    <source>
        <dbReference type="ARBA" id="ARBA00022723"/>
    </source>
</evidence>
<dbReference type="GO" id="GO:0008270">
    <property type="term" value="F:zinc ion binding"/>
    <property type="evidence" value="ECO:0007669"/>
    <property type="project" value="UniProtKB-KW"/>
</dbReference>
<gene>
    <name evidence="7" type="ORF">B7463_g24</name>
</gene>
<dbReference type="InterPro" id="IPR051059">
    <property type="entry name" value="VerF-like"/>
</dbReference>
<feature type="non-terminal residue" evidence="7">
    <location>
        <position position="1"/>
    </location>
</feature>
<proteinExistence type="predicted"/>
<comment type="caution">
    <text evidence="7">The sequence shown here is derived from an EMBL/GenBank/DDBJ whole genome shotgun (WGS) entry which is preliminary data.</text>
</comment>
<evidence type="ECO:0000256" key="3">
    <source>
        <dbReference type="ARBA" id="ARBA00022737"/>
    </source>
</evidence>
<evidence type="ECO:0000256" key="1">
    <source>
        <dbReference type="ARBA" id="ARBA00004123"/>
    </source>
</evidence>
<keyword evidence="5" id="KW-0862">Zinc</keyword>
<dbReference type="Proteomes" id="UP000258309">
    <property type="component" value="Unassembled WGS sequence"/>
</dbReference>
<keyword evidence="6" id="KW-0539">Nucleus</keyword>
<sequence>MISSRWSPQACRVATNVESNFSGKPISCDISYSKEVASVMPVMNAQDSRSNVKMRPRAENAESLGGYVSKEAVLKVTLLSCYMCTRFYLMFVRTATLSPEESTSHDVAATQDNTHSDRNSVGFLLNFSTESEFLHEFPPKPNMGLESRIANFRNLMAVSDGLTPVVGEFAIKVSPGYRPCGLLDTDKNPDDLLNNLELDALNGILSMQGDDSTRWMNPGCLISGQTLLERRAEVIREALRHTIAKISMPHEPSNEVIQAVELITAYNLVLYAQLYFHHWHKNTPIVHHSTFNLFTTAIPLVLAILALGGMYSNNSIAIANLKLLFDPIEAYLFSLPGWSDEYELNRIYHPVHETATDQWQQYQLDELQAGFLIILLQYWTGNMVARNRVSQHRFQKWVDIARRQGLFSVKHPPDVIISDESSFRAWITKESYIRTANMSIIIDITFDIFHNIAPRIRWSEMDFSLSSDDSVFQAANYQELVIYAGIPRAKMKLKEAFLLLLTPREKAEEAMRRLKSGNLTIADMQALMYVFYTHIWAATFSNPLSSVPFSNCSNPSPNPLSSTDTASHITTPFRSALTVWKKLWDDLKLSTDRHEWFRLGFQRSAETYYNAVTAILKAYEELRDRCAKEGNAGGWWDIIGSIPSNCARGEHLRRILGAGPSS</sequence>
<dbReference type="GO" id="GO:0000785">
    <property type="term" value="C:chromatin"/>
    <property type="evidence" value="ECO:0007669"/>
    <property type="project" value="TreeGrafter"/>
</dbReference>
<organism evidence="7 8">
    <name type="scientific">Scytalidium lignicola</name>
    <name type="common">Hyphomycete</name>
    <dbReference type="NCBI Taxonomy" id="5539"/>
    <lineage>
        <taxon>Eukaryota</taxon>
        <taxon>Fungi</taxon>
        <taxon>Dikarya</taxon>
        <taxon>Ascomycota</taxon>
        <taxon>Pezizomycotina</taxon>
        <taxon>Leotiomycetes</taxon>
        <taxon>Leotiomycetes incertae sedis</taxon>
        <taxon>Scytalidium</taxon>
    </lineage>
</organism>
<evidence type="ECO:0000256" key="5">
    <source>
        <dbReference type="ARBA" id="ARBA00022833"/>
    </source>
</evidence>
<evidence type="ECO:0000313" key="7">
    <source>
        <dbReference type="EMBL" id="RFU36198.1"/>
    </source>
</evidence>
<dbReference type="EMBL" id="NCSJ02000001">
    <property type="protein sequence ID" value="RFU36198.1"/>
    <property type="molecule type" value="Genomic_DNA"/>
</dbReference>
<dbReference type="PANTHER" id="PTHR40626">
    <property type="entry name" value="MIP31509P"/>
    <property type="match status" value="1"/>
</dbReference>
<evidence type="ECO:0000256" key="4">
    <source>
        <dbReference type="ARBA" id="ARBA00022771"/>
    </source>
</evidence>
<reference evidence="7 8" key="1">
    <citation type="submission" date="2018-05" db="EMBL/GenBank/DDBJ databases">
        <title>Draft genome sequence of Scytalidium lignicola DSM 105466, a ubiquitous saprotrophic fungus.</title>
        <authorList>
            <person name="Buettner E."/>
            <person name="Gebauer A.M."/>
            <person name="Hofrichter M."/>
            <person name="Liers C."/>
            <person name="Kellner H."/>
        </authorList>
    </citation>
    <scope>NUCLEOTIDE SEQUENCE [LARGE SCALE GENOMIC DNA]</scope>
    <source>
        <strain evidence="7 8">DSM 105466</strain>
    </source>
</reference>
<dbReference type="OrthoDB" id="10018191at2759"/>
<protein>
    <recommendedName>
        <fullName evidence="9">Transcription factor domain-containing protein</fullName>
    </recommendedName>
</protein>
<evidence type="ECO:0008006" key="9">
    <source>
        <dbReference type="Google" id="ProtNLM"/>
    </source>
</evidence>
<dbReference type="GO" id="GO:0000978">
    <property type="term" value="F:RNA polymerase II cis-regulatory region sequence-specific DNA binding"/>
    <property type="evidence" value="ECO:0007669"/>
    <property type="project" value="InterPro"/>
</dbReference>
<name>A0A3E2HS42_SCYLI</name>
<dbReference type="GO" id="GO:0000981">
    <property type="term" value="F:DNA-binding transcription factor activity, RNA polymerase II-specific"/>
    <property type="evidence" value="ECO:0007669"/>
    <property type="project" value="InterPro"/>
</dbReference>
<feature type="non-terminal residue" evidence="7">
    <location>
        <position position="662"/>
    </location>
</feature>
<keyword evidence="3" id="KW-0677">Repeat</keyword>
<comment type="subcellular location">
    <subcellularLocation>
        <location evidence="1">Nucleus</location>
    </subcellularLocation>
</comment>
<keyword evidence="4" id="KW-0863">Zinc-finger</keyword>
<dbReference type="GO" id="GO:0005634">
    <property type="term" value="C:nucleus"/>
    <property type="evidence" value="ECO:0007669"/>
    <property type="project" value="UniProtKB-SubCell"/>
</dbReference>
<keyword evidence="8" id="KW-1185">Reference proteome</keyword>
<dbReference type="OMA" id="QWAEIDL"/>